<evidence type="ECO:0000313" key="2">
    <source>
        <dbReference type="Proteomes" id="UP000008022"/>
    </source>
</evidence>
<proteinExistence type="predicted"/>
<accession>A0A0E0RHM9</accession>
<name>A0A0E0RHM9_ORYRU</name>
<organism evidence="1 2">
    <name type="scientific">Oryza rufipogon</name>
    <name type="common">Brownbeard rice</name>
    <name type="synonym">Asian wild rice</name>
    <dbReference type="NCBI Taxonomy" id="4529"/>
    <lineage>
        <taxon>Eukaryota</taxon>
        <taxon>Viridiplantae</taxon>
        <taxon>Streptophyta</taxon>
        <taxon>Embryophyta</taxon>
        <taxon>Tracheophyta</taxon>
        <taxon>Spermatophyta</taxon>
        <taxon>Magnoliopsida</taxon>
        <taxon>Liliopsida</taxon>
        <taxon>Poales</taxon>
        <taxon>Poaceae</taxon>
        <taxon>BOP clade</taxon>
        <taxon>Oryzoideae</taxon>
        <taxon>Oryzeae</taxon>
        <taxon>Oryzinae</taxon>
        <taxon>Oryza</taxon>
    </lineage>
</organism>
<evidence type="ECO:0000313" key="1">
    <source>
        <dbReference type="EnsemblPlants" id="ORUFI12G14270.1"/>
    </source>
</evidence>
<reference evidence="1" key="2">
    <citation type="submission" date="2015-06" db="UniProtKB">
        <authorList>
            <consortium name="EnsemblPlants"/>
        </authorList>
    </citation>
    <scope>IDENTIFICATION</scope>
</reference>
<reference evidence="2" key="1">
    <citation type="submission" date="2013-06" db="EMBL/GenBank/DDBJ databases">
        <authorList>
            <person name="Zhao Q."/>
        </authorList>
    </citation>
    <scope>NUCLEOTIDE SEQUENCE</scope>
    <source>
        <strain evidence="2">cv. W1943</strain>
    </source>
</reference>
<dbReference type="EnsemblPlants" id="ORUFI12G14270.1">
    <property type="protein sequence ID" value="ORUFI12G14270.1"/>
    <property type="gene ID" value="ORUFI12G14270"/>
</dbReference>
<protein>
    <submittedName>
        <fullName evidence="1">Uncharacterized protein</fullName>
    </submittedName>
</protein>
<dbReference type="Proteomes" id="UP000008022">
    <property type="component" value="Unassembled WGS sequence"/>
</dbReference>
<dbReference type="HOGENOM" id="CLU_174305_0_0_1"/>
<keyword evidence="2" id="KW-1185">Reference proteome</keyword>
<dbReference type="AlphaFoldDB" id="A0A0E0RHM9"/>
<dbReference type="Gramene" id="ORUFI12G14270.1">
    <property type="protein sequence ID" value="ORUFI12G14270.1"/>
    <property type="gene ID" value="ORUFI12G14270"/>
</dbReference>
<sequence length="72" mass="8294">MKSNIMIHKRNLWDLKVLLSRLSSCIPIESTFNIPCYHKRAGYYMHNSAILLESVSKDVLFYGWCSSITIVG</sequence>